<dbReference type="Gene3D" id="3.40.50.1820">
    <property type="entry name" value="alpha/beta hydrolase"/>
    <property type="match status" value="1"/>
</dbReference>
<keyword evidence="3" id="KW-1185">Reference proteome</keyword>
<dbReference type="GO" id="GO:0004806">
    <property type="term" value="F:triacylglycerol lipase activity"/>
    <property type="evidence" value="ECO:0007669"/>
    <property type="project" value="TreeGrafter"/>
</dbReference>
<comment type="caution">
    <text evidence="2">The sequence shown here is derived from an EMBL/GenBank/DDBJ whole genome shotgun (WGS) entry which is preliminary data.</text>
</comment>
<dbReference type="GO" id="GO:0046503">
    <property type="term" value="P:glycerolipid catabolic process"/>
    <property type="evidence" value="ECO:0007669"/>
    <property type="project" value="TreeGrafter"/>
</dbReference>
<evidence type="ECO:0000259" key="1">
    <source>
        <dbReference type="Pfam" id="PF00561"/>
    </source>
</evidence>
<sequence>MSSIADSIPTLEDAAMNTFTTFGTGPRKVLVLPGLFGARPLEPMLAMADGDACQYVVMDYRGYGASRALPGLCHLREVVIDAIRLLDYLGWTHAHVLGHSMGALAAQMLAVAAPRRIRSIVSLAGLGAQGASRDPAHRRLMSEAAHDLAKRAAVIDNGTGKRYGAAQVRLLAEASWDAMKPEAFAAYAADAAATDIQREVDGSAVPFHAIVGAHDPAASEKSTRETSLRWYRDSSLTVLAGAGHYPSIETPLQAIAAIESFLREAESAAREKEKLAA</sequence>
<reference evidence="2 3" key="1">
    <citation type="submission" date="2019-02" db="EMBL/GenBank/DDBJ databases">
        <title>Genomic Encyclopedia of Type Strains, Phase IV (KMG-IV): sequencing the most valuable type-strain genomes for metagenomic binning, comparative biology and taxonomic classification.</title>
        <authorList>
            <person name="Goeker M."/>
        </authorList>
    </citation>
    <scope>NUCLEOTIDE SEQUENCE [LARGE SCALE GENOMIC DNA]</scope>
    <source>
        <strain evidence="2 3">K24</strain>
    </source>
</reference>
<name>A0A4Q7NLH5_9BURK</name>
<dbReference type="PANTHER" id="PTHR43433">
    <property type="entry name" value="HYDROLASE, ALPHA/BETA FOLD FAMILY PROTEIN"/>
    <property type="match status" value="1"/>
</dbReference>
<dbReference type="InterPro" id="IPR029058">
    <property type="entry name" value="AB_hydrolase_fold"/>
</dbReference>
<dbReference type="SUPFAM" id="SSF53474">
    <property type="entry name" value="alpha/beta-Hydrolases"/>
    <property type="match status" value="1"/>
</dbReference>
<dbReference type="InterPro" id="IPR000073">
    <property type="entry name" value="AB_hydrolase_1"/>
</dbReference>
<protein>
    <submittedName>
        <fullName evidence="2">Pimeloyl-ACP methyl ester carboxylesterase</fullName>
    </submittedName>
</protein>
<dbReference type="Proteomes" id="UP000292445">
    <property type="component" value="Unassembled WGS sequence"/>
</dbReference>
<organism evidence="2 3">
    <name type="scientific">Pigmentiphaga kullae</name>
    <dbReference type="NCBI Taxonomy" id="151784"/>
    <lineage>
        <taxon>Bacteria</taxon>
        <taxon>Pseudomonadati</taxon>
        <taxon>Pseudomonadota</taxon>
        <taxon>Betaproteobacteria</taxon>
        <taxon>Burkholderiales</taxon>
        <taxon>Alcaligenaceae</taxon>
        <taxon>Pigmentiphaga</taxon>
    </lineage>
</organism>
<evidence type="ECO:0000313" key="3">
    <source>
        <dbReference type="Proteomes" id="UP000292445"/>
    </source>
</evidence>
<dbReference type="AlphaFoldDB" id="A0A4Q7NLH5"/>
<dbReference type="EMBL" id="SGXC01000001">
    <property type="protein sequence ID" value="RZS85400.1"/>
    <property type="molecule type" value="Genomic_DNA"/>
</dbReference>
<accession>A0A4Q7NLH5</accession>
<evidence type="ECO:0000313" key="2">
    <source>
        <dbReference type="EMBL" id="RZS85400.1"/>
    </source>
</evidence>
<proteinExistence type="predicted"/>
<feature type="domain" description="AB hydrolase-1" evidence="1">
    <location>
        <begin position="29"/>
        <end position="147"/>
    </location>
</feature>
<gene>
    <name evidence="2" type="ORF">EV675_1424</name>
</gene>
<dbReference type="Pfam" id="PF00561">
    <property type="entry name" value="Abhydrolase_1"/>
    <property type="match status" value="1"/>
</dbReference>
<dbReference type="PANTHER" id="PTHR43433:SF5">
    <property type="entry name" value="AB HYDROLASE-1 DOMAIN-CONTAINING PROTEIN"/>
    <property type="match status" value="1"/>
</dbReference>
<dbReference type="InterPro" id="IPR050471">
    <property type="entry name" value="AB_hydrolase"/>
</dbReference>